<dbReference type="PROSITE" id="PS00678">
    <property type="entry name" value="WD_REPEATS_1"/>
    <property type="match status" value="1"/>
</dbReference>
<sequence>MKHFPPTINSDPQGAPVQNTSARSFPALVPRRDADLSESQFLRDLQLLAADTLASESERLQGVNALIAARLSWSSAVERYQTRREEVVVSTNEKEHTSSSHAQRGSADSVPDLSSLPEDIILAILRNLNAPALCRIERCSRKFRSLICHYTQPLWRHQVTTVWGLPTQANDPRLSGYFIPADSDWKTVFEERHNFYTGQYRFRMVADLADLESRSRRQELVEERRFIHARKNREYVLHCGQPTTQGSGYAVNLRLCGSYILWISHENLAVCKIDGHTAQLLEGHTGSIITLATNQRDLAVTAAEDATMRVWNVHNMTCIRVLRGVDVLDCAIHENVLVSYNNDNVIDVWDITLPDKLNRIDMRHFDVDASILTREVKIAVWGDNIVCGFENTVFLVICRIRGILKFTLSEPSIYHREEFESTSYPTVLAMYDNILVSRGIRCHEICIWDLTTGDLLYRLSESISFQTTIGYPIRPSEVITDFTLDARGSFLMCTVENEGGDVYLLAWDFRRLPKAGSSERERTYEKRTLENIAGDVRFEYTNFWLCYEA</sequence>
<name>A0A507DV55_9FUNG</name>
<proteinExistence type="predicted"/>
<dbReference type="CDD" id="cd09917">
    <property type="entry name" value="F-box_SF"/>
    <property type="match status" value="1"/>
</dbReference>
<dbReference type="PROSITE" id="PS50082">
    <property type="entry name" value="WD_REPEATS_2"/>
    <property type="match status" value="1"/>
</dbReference>
<feature type="region of interest" description="Disordered" evidence="4">
    <location>
        <begin position="88"/>
        <end position="111"/>
    </location>
</feature>
<dbReference type="InterPro" id="IPR044715">
    <property type="entry name" value="WDR86-like"/>
</dbReference>
<keyword evidence="2" id="KW-0677">Repeat</keyword>
<accession>A0A507DV55</accession>
<dbReference type="STRING" id="109895.A0A507DV55"/>
<feature type="compositionally biased region" description="Polar residues" evidence="4">
    <location>
        <begin position="7"/>
        <end position="23"/>
    </location>
</feature>
<dbReference type="InterPro" id="IPR036322">
    <property type="entry name" value="WD40_repeat_dom_sf"/>
</dbReference>
<dbReference type="Pfam" id="PF12937">
    <property type="entry name" value="F-box-like"/>
    <property type="match status" value="1"/>
</dbReference>
<evidence type="ECO:0000256" key="4">
    <source>
        <dbReference type="SAM" id="MobiDB-lite"/>
    </source>
</evidence>
<evidence type="ECO:0000256" key="2">
    <source>
        <dbReference type="ARBA" id="ARBA00022737"/>
    </source>
</evidence>
<dbReference type="Gene3D" id="1.20.1280.50">
    <property type="match status" value="1"/>
</dbReference>
<comment type="caution">
    <text evidence="6">The sequence shown here is derived from an EMBL/GenBank/DDBJ whole genome shotgun (WGS) entry which is preliminary data.</text>
</comment>
<dbReference type="EMBL" id="QEAQ01000101">
    <property type="protein sequence ID" value="TPX55639.1"/>
    <property type="molecule type" value="Genomic_DNA"/>
</dbReference>
<feature type="domain" description="F-box" evidence="5">
    <location>
        <begin position="110"/>
        <end position="158"/>
    </location>
</feature>
<dbReference type="PANTHER" id="PTHR44489:SF11">
    <property type="entry name" value="WD REPEAT DOMAIN 86"/>
    <property type="match status" value="1"/>
</dbReference>
<dbReference type="InterPro" id="IPR036047">
    <property type="entry name" value="F-box-like_dom_sf"/>
</dbReference>
<dbReference type="SMART" id="SM00320">
    <property type="entry name" value="WD40"/>
    <property type="match status" value="2"/>
</dbReference>
<feature type="compositionally biased region" description="Basic and acidic residues" evidence="4">
    <location>
        <begin position="88"/>
        <end position="98"/>
    </location>
</feature>
<dbReference type="AlphaFoldDB" id="A0A507DV55"/>
<gene>
    <name evidence="6" type="ORF">PhCBS80983_g05151</name>
</gene>
<evidence type="ECO:0000256" key="1">
    <source>
        <dbReference type="ARBA" id="ARBA00022574"/>
    </source>
</evidence>
<protein>
    <recommendedName>
        <fullName evidence="5">F-box domain-containing protein</fullName>
    </recommendedName>
</protein>
<evidence type="ECO:0000256" key="3">
    <source>
        <dbReference type="PROSITE-ProRule" id="PRU00221"/>
    </source>
</evidence>
<keyword evidence="7" id="KW-1185">Reference proteome</keyword>
<dbReference type="SMART" id="SM00256">
    <property type="entry name" value="FBOX"/>
    <property type="match status" value="1"/>
</dbReference>
<dbReference type="InterPro" id="IPR001810">
    <property type="entry name" value="F-box_dom"/>
</dbReference>
<keyword evidence="1 3" id="KW-0853">WD repeat</keyword>
<dbReference type="InterPro" id="IPR015943">
    <property type="entry name" value="WD40/YVTN_repeat-like_dom_sf"/>
</dbReference>
<dbReference type="PROSITE" id="PS50181">
    <property type="entry name" value="FBOX"/>
    <property type="match status" value="1"/>
</dbReference>
<dbReference type="PANTHER" id="PTHR44489">
    <property type="match status" value="1"/>
</dbReference>
<evidence type="ECO:0000313" key="6">
    <source>
        <dbReference type="EMBL" id="TPX55639.1"/>
    </source>
</evidence>
<reference evidence="6 7" key="1">
    <citation type="journal article" date="2019" name="Sci. Rep.">
        <title>Comparative genomics of chytrid fungi reveal insights into the obligate biotrophic and pathogenic lifestyle of Synchytrium endobioticum.</title>
        <authorList>
            <person name="van de Vossenberg B.T.L.H."/>
            <person name="Warris S."/>
            <person name="Nguyen H.D.T."/>
            <person name="van Gent-Pelzer M.P.E."/>
            <person name="Joly D.L."/>
            <person name="van de Geest H.C."/>
            <person name="Bonants P.J.M."/>
            <person name="Smith D.S."/>
            <person name="Levesque C.A."/>
            <person name="van der Lee T.A.J."/>
        </authorList>
    </citation>
    <scope>NUCLEOTIDE SEQUENCE [LARGE SCALE GENOMIC DNA]</scope>
    <source>
        <strain evidence="6 7">CBS 809.83</strain>
    </source>
</reference>
<feature type="region of interest" description="Disordered" evidence="4">
    <location>
        <begin position="1"/>
        <end position="25"/>
    </location>
</feature>
<dbReference type="SUPFAM" id="SSF50978">
    <property type="entry name" value="WD40 repeat-like"/>
    <property type="match status" value="1"/>
</dbReference>
<dbReference type="InterPro" id="IPR019775">
    <property type="entry name" value="WD40_repeat_CS"/>
</dbReference>
<dbReference type="Proteomes" id="UP000318582">
    <property type="component" value="Unassembled WGS sequence"/>
</dbReference>
<feature type="repeat" description="WD" evidence="3">
    <location>
        <begin position="281"/>
        <end position="321"/>
    </location>
</feature>
<dbReference type="PROSITE" id="PS50294">
    <property type="entry name" value="WD_REPEATS_REGION"/>
    <property type="match status" value="1"/>
</dbReference>
<evidence type="ECO:0000313" key="7">
    <source>
        <dbReference type="Proteomes" id="UP000318582"/>
    </source>
</evidence>
<dbReference type="Gene3D" id="2.130.10.10">
    <property type="entry name" value="YVTN repeat-like/Quinoprotein amine dehydrogenase"/>
    <property type="match status" value="1"/>
</dbReference>
<organism evidence="6 7">
    <name type="scientific">Powellomyces hirtus</name>
    <dbReference type="NCBI Taxonomy" id="109895"/>
    <lineage>
        <taxon>Eukaryota</taxon>
        <taxon>Fungi</taxon>
        <taxon>Fungi incertae sedis</taxon>
        <taxon>Chytridiomycota</taxon>
        <taxon>Chytridiomycota incertae sedis</taxon>
        <taxon>Chytridiomycetes</taxon>
        <taxon>Spizellomycetales</taxon>
        <taxon>Powellomycetaceae</taxon>
        <taxon>Powellomyces</taxon>
    </lineage>
</organism>
<evidence type="ECO:0000259" key="5">
    <source>
        <dbReference type="PROSITE" id="PS50181"/>
    </source>
</evidence>
<dbReference type="InterPro" id="IPR001680">
    <property type="entry name" value="WD40_rpt"/>
</dbReference>
<dbReference type="SUPFAM" id="SSF81383">
    <property type="entry name" value="F-box domain"/>
    <property type="match status" value="1"/>
</dbReference>